<evidence type="ECO:0000256" key="2">
    <source>
        <dbReference type="SAM" id="MobiDB-lite"/>
    </source>
</evidence>
<accession>A0A564YH09</accession>
<feature type="domain" description="RRM" evidence="3">
    <location>
        <begin position="19"/>
        <end position="90"/>
    </location>
</feature>
<evidence type="ECO:0000259" key="3">
    <source>
        <dbReference type="PROSITE" id="PS50102"/>
    </source>
</evidence>
<keyword evidence="1" id="KW-0694">RNA-binding</keyword>
<dbReference type="Gene3D" id="3.40.50.800">
    <property type="entry name" value="Anticodon-binding domain"/>
    <property type="match status" value="1"/>
</dbReference>
<name>A0A564YH09_HYMDI</name>
<feature type="compositionally biased region" description="Low complexity" evidence="2">
    <location>
        <begin position="394"/>
        <end position="411"/>
    </location>
</feature>
<evidence type="ECO:0000256" key="1">
    <source>
        <dbReference type="PROSITE-ProRule" id="PRU00176"/>
    </source>
</evidence>
<dbReference type="PANTHER" id="PTHR23295">
    <property type="entry name" value="NUCLEAR RECEPTOR COACTIVATOR 5-RELATED"/>
    <property type="match status" value="1"/>
</dbReference>
<feature type="non-terminal residue" evidence="4">
    <location>
        <position position="554"/>
    </location>
</feature>
<feature type="compositionally biased region" description="Acidic residues" evidence="2">
    <location>
        <begin position="445"/>
        <end position="455"/>
    </location>
</feature>
<keyword evidence="5" id="KW-1185">Reference proteome</keyword>
<sequence>MPRYFRSENHKSPDKRLCKRVIVEGLQKNFDKGDNIRSWLGRYGVVEEIERFQGAVIVKFASEEQASLAAECENKIRKPGSSIRVRLADSDTVRRLKPDYSRDYSRSFRSKFDCRPIIFTSSPRKHHGRHSHHTNVLSSLSFSPADAFSRFNREEKEGRNKEIKISIPSLAVSQSVLEKTIERCSTRKNDIVILAVTQDLVPYARELREFLELYASNKGPNILEDLLKQQPLKRARLPPDFVFRPPQVLEYVIIADSHIEPSLIDFTEAGTLYAIVATEQNKRFRSCNLRIIHSGEFQEHRNMPKFEAIKLMMKDYTEYIVNEALGRIENIENKPPALPKTPPLESSDSLHPPVAVQPEVMLPTPLVPDQLQNQPEPSATSPVKKRRKRHHSSSLRSSQSDSQSSSDCSSSSEEEELRNCSSRRRRRDKFSRRTKRPSRRKDNKEEMEETEEIPLPDDPSFIPPSKRISALLRMLADSRVLSIGELDEVLAFVSQRKVKLASGKLYRDTLPLTLFDFGSFWPLSPTSSNSPEGYLTLYAEKWPINLFLLLCNRH</sequence>
<evidence type="ECO:0000313" key="4">
    <source>
        <dbReference type="EMBL" id="VUZ46572.1"/>
    </source>
</evidence>
<dbReference type="Gene3D" id="3.30.70.330">
    <property type="match status" value="1"/>
</dbReference>
<gene>
    <name evidence="4" type="ORF">WMSIL1_LOCUS6493</name>
</gene>
<dbReference type="InterPro" id="IPR012677">
    <property type="entry name" value="Nucleotide-bd_a/b_plait_sf"/>
</dbReference>
<dbReference type="AlphaFoldDB" id="A0A564YH09"/>
<dbReference type="InterPro" id="IPR035979">
    <property type="entry name" value="RBD_domain_sf"/>
</dbReference>
<feature type="compositionally biased region" description="Polar residues" evidence="2">
    <location>
        <begin position="370"/>
        <end position="381"/>
    </location>
</feature>
<reference evidence="4 5" key="1">
    <citation type="submission" date="2019-07" db="EMBL/GenBank/DDBJ databases">
        <authorList>
            <person name="Jastrzebski P J."/>
            <person name="Paukszto L."/>
            <person name="Jastrzebski P J."/>
        </authorList>
    </citation>
    <scope>NUCLEOTIDE SEQUENCE [LARGE SCALE GENOMIC DNA]</scope>
    <source>
        <strain evidence="4 5">WMS-il1</strain>
    </source>
</reference>
<dbReference type="Proteomes" id="UP000321570">
    <property type="component" value="Unassembled WGS sequence"/>
</dbReference>
<proteinExistence type="predicted"/>
<dbReference type="PROSITE" id="PS50102">
    <property type="entry name" value="RRM"/>
    <property type="match status" value="1"/>
</dbReference>
<feature type="compositionally biased region" description="Basic residues" evidence="2">
    <location>
        <begin position="421"/>
        <end position="441"/>
    </location>
</feature>
<dbReference type="InterPro" id="IPR000504">
    <property type="entry name" value="RRM_dom"/>
</dbReference>
<dbReference type="SUPFAM" id="SSF54928">
    <property type="entry name" value="RNA-binding domain, RBD"/>
    <property type="match status" value="1"/>
</dbReference>
<feature type="region of interest" description="Disordered" evidence="2">
    <location>
        <begin position="366"/>
        <end position="461"/>
    </location>
</feature>
<dbReference type="EMBL" id="CABIJS010000222">
    <property type="protein sequence ID" value="VUZ46572.1"/>
    <property type="molecule type" value="Genomic_DNA"/>
</dbReference>
<evidence type="ECO:0000313" key="5">
    <source>
        <dbReference type="Proteomes" id="UP000321570"/>
    </source>
</evidence>
<dbReference type="InterPro" id="IPR052600">
    <property type="entry name" value="Nuc_rcpt_coact/corep"/>
</dbReference>
<dbReference type="PANTHER" id="PTHR23295:SF6">
    <property type="entry name" value="NEOSIN, ISOFORM A"/>
    <property type="match status" value="1"/>
</dbReference>
<dbReference type="InterPro" id="IPR036621">
    <property type="entry name" value="Anticodon-bd_dom_sf"/>
</dbReference>
<organism evidence="4 5">
    <name type="scientific">Hymenolepis diminuta</name>
    <name type="common">Rat tapeworm</name>
    <dbReference type="NCBI Taxonomy" id="6216"/>
    <lineage>
        <taxon>Eukaryota</taxon>
        <taxon>Metazoa</taxon>
        <taxon>Spiralia</taxon>
        <taxon>Lophotrochozoa</taxon>
        <taxon>Platyhelminthes</taxon>
        <taxon>Cestoda</taxon>
        <taxon>Eucestoda</taxon>
        <taxon>Cyclophyllidea</taxon>
        <taxon>Hymenolepididae</taxon>
        <taxon>Hymenolepis</taxon>
    </lineage>
</organism>
<dbReference type="SUPFAM" id="SSF52954">
    <property type="entry name" value="Class II aaRS ABD-related"/>
    <property type="match status" value="1"/>
</dbReference>
<protein>
    <recommendedName>
        <fullName evidence="3">RRM domain-containing protein</fullName>
    </recommendedName>
</protein>
<dbReference type="CDD" id="cd00590">
    <property type="entry name" value="RRM_SF"/>
    <property type="match status" value="1"/>
</dbReference>
<feature type="compositionally biased region" description="Basic residues" evidence="2">
    <location>
        <begin position="383"/>
        <end position="393"/>
    </location>
</feature>
<dbReference type="GO" id="GO:0003723">
    <property type="term" value="F:RNA binding"/>
    <property type="evidence" value="ECO:0007669"/>
    <property type="project" value="UniProtKB-UniRule"/>
</dbReference>